<evidence type="ECO:0000256" key="3">
    <source>
        <dbReference type="ARBA" id="ARBA00022833"/>
    </source>
</evidence>
<evidence type="ECO:0000313" key="6">
    <source>
        <dbReference type="EMBL" id="CAF1000728.1"/>
    </source>
</evidence>
<sequence length="725" mass="83612">MILSKNFDDLLASCHENSRSKNKMPGTVPALIQYLGNDEIATPKPHGNSKNANIPFTQFLSSTLKLIKQNCEKNEPNVVYKQAHPSSKPRNLKQCQNIKTFINRQKRFSSDELINMHILHLSIGFVKQILTIPDVRIIALDDKLLKETKKIFQILPKNKKVFFSYDTTFNICGYYVSVLVYKHPLIEKSDRVSPPVPFSFFFHERKTEETHLDFMQYIKRILPEIEEFGFIVTDDVAAIRNSILKTFPSISVLRDVGYYIDSVRELFLQTSIENYNRLRTKLFEGYTDEFNNQVPPWDELFKDYFIRNIEIDKYFLAACYINPVCEEAFNNWTRITTNVAEGLNNLYKKFLVHKDLPLDTTAIAFYKLSIYYCNEIQLAFCTQGNYTLKSAYNSLQMDKNFINLRDTQSPDKILDEVLASNELLTSHSSSSSDEIDSNRQILVSTSNSQESTSNESNSEEILEPTPRVLSFFNSKLSRAIWLFNNDRISHNIRLGIYNVLDETNSVFQISLHPCPKCNCIEGTGCAHILAVQKSNGKNIENEYRRPNLSNLIVGVCEANVQTVVAETETVLASESENSESRSSQSKLDFNQFGEIINLILLGESRNLFKDLYSSKKKIDENMLIVDHNEIDDKICDYDFENYRKFFSEDGWVAFSETLRQKKISCTCPICVVVILSSTPSIGCDGCNKWYHFSCLNLDENDIKKKYWYCTNCHNSKKKEEKKPKN</sequence>
<proteinExistence type="predicted"/>
<evidence type="ECO:0000256" key="2">
    <source>
        <dbReference type="ARBA" id="ARBA00022771"/>
    </source>
</evidence>
<gene>
    <name evidence="6" type="ORF">OXX778_LOCUS16391</name>
</gene>
<keyword evidence="1" id="KW-0479">Metal-binding</keyword>
<dbReference type="InterPro" id="IPR001965">
    <property type="entry name" value="Znf_PHD"/>
</dbReference>
<dbReference type="GO" id="GO:0008270">
    <property type="term" value="F:zinc ion binding"/>
    <property type="evidence" value="ECO:0007669"/>
    <property type="project" value="UniProtKB-KW"/>
</dbReference>
<evidence type="ECO:0000313" key="7">
    <source>
        <dbReference type="Proteomes" id="UP000663879"/>
    </source>
</evidence>
<keyword evidence="7" id="KW-1185">Reference proteome</keyword>
<dbReference type="Proteomes" id="UP000663879">
    <property type="component" value="Unassembled WGS sequence"/>
</dbReference>
<dbReference type="SMART" id="SM00249">
    <property type="entry name" value="PHD"/>
    <property type="match status" value="1"/>
</dbReference>
<dbReference type="EMBL" id="CAJNOC010003860">
    <property type="protein sequence ID" value="CAF1000728.1"/>
    <property type="molecule type" value="Genomic_DNA"/>
</dbReference>
<protein>
    <recommendedName>
        <fullName evidence="5">PHD-type domain-containing protein</fullName>
    </recommendedName>
</protein>
<dbReference type="OrthoDB" id="10042778at2759"/>
<dbReference type="InterPro" id="IPR011011">
    <property type="entry name" value="Znf_FYVE_PHD"/>
</dbReference>
<feature type="domain" description="PHD-type" evidence="5">
    <location>
        <begin position="664"/>
        <end position="715"/>
    </location>
</feature>
<dbReference type="AlphaFoldDB" id="A0A814GU56"/>
<dbReference type="Pfam" id="PF00628">
    <property type="entry name" value="PHD"/>
    <property type="match status" value="1"/>
</dbReference>
<evidence type="ECO:0000256" key="1">
    <source>
        <dbReference type="ARBA" id="ARBA00022723"/>
    </source>
</evidence>
<keyword evidence="2 4" id="KW-0863">Zinc-finger</keyword>
<dbReference type="InterPro" id="IPR019787">
    <property type="entry name" value="Znf_PHD-finger"/>
</dbReference>
<dbReference type="Gene3D" id="3.30.40.10">
    <property type="entry name" value="Zinc/RING finger domain, C3HC4 (zinc finger)"/>
    <property type="match status" value="1"/>
</dbReference>
<dbReference type="PROSITE" id="PS50016">
    <property type="entry name" value="ZF_PHD_2"/>
    <property type="match status" value="1"/>
</dbReference>
<accession>A0A814GU56</accession>
<comment type="caution">
    <text evidence="6">The sequence shown here is derived from an EMBL/GenBank/DDBJ whole genome shotgun (WGS) entry which is preliminary data.</text>
</comment>
<evidence type="ECO:0000259" key="5">
    <source>
        <dbReference type="PROSITE" id="PS50016"/>
    </source>
</evidence>
<name>A0A814GU56_9BILA</name>
<reference evidence="6" key="1">
    <citation type="submission" date="2021-02" db="EMBL/GenBank/DDBJ databases">
        <authorList>
            <person name="Nowell W R."/>
        </authorList>
    </citation>
    <scope>NUCLEOTIDE SEQUENCE</scope>
    <source>
        <strain evidence="6">Ploen Becks lab</strain>
    </source>
</reference>
<organism evidence="6 7">
    <name type="scientific">Brachionus calyciflorus</name>
    <dbReference type="NCBI Taxonomy" id="104777"/>
    <lineage>
        <taxon>Eukaryota</taxon>
        <taxon>Metazoa</taxon>
        <taxon>Spiralia</taxon>
        <taxon>Gnathifera</taxon>
        <taxon>Rotifera</taxon>
        <taxon>Eurotatoria</taxon>
        <taxon>Monogononta</taxon>
        <taxon>Pseudotrocha</taxon>
        <taxon>Ploima</taxon>
        <taxon>Brachionidae</taxon>
        <taxon>Brachionus</taxon>
    </lineage>
</organism>
<dbReference type="InterPro" id="IPR013083">
    <property type="entry name" value="Znf_RING/FYVE/PHD"/>
</dbReference>
<keyword evidence="3" id="KW-0862">Zinc</keyword>
<evidence type="ECO:0000256" key="4">
    <source>
        <dbReference type="PROSITE-ProRule" id="PRU00146"/>
    </source>
</evidence>
<dbReference type="SUPFAM" id="SSF57903">
    <property type="entry name" value="FYVE/PHD zinc finger"/>
    <property type="match status" value="1"/>
</dbReference>